<dbReference type="Gene3D" id="1.10.287.1770">
    <property type="match status" value="1"/>
</dbReference>
<feature type="binding site" evidence="15">
    <location>
        <begin position="114"/>
        <end position="117"/>
    </location>
    <ligand>
        <name>GTP</name>
        <dbReference type="ChEBI" id="CHEBI:37565"/>
        <label>1</label>
    </ligand>
</feature>
<dbReference type="EMBL" id="QRTF01000038">
    <property type="protein sequence ID" value="RGQ46117.1"/>
    <property type="molecule type" value="Genomic_DNA"/>
</dbReference>
<dbReference type="GO" id="GO:0005525">
    <property type="term" value="F:GTP binding"/>
    <property type="evidence" value="ECO:0007669"/>
    <property type="project" value="UniProtKB-KW"/>
</dbReference>
<gene>
    <name evidence="19" type="primary">feoB</name>
    <name evidence="19" type="ORF">DWY96_14060</name>
</gene>
<evidence type="ECO:0000256" key="6">
    <source>
        <dbReference type="ARBA" id="ARBA00022519"/>
    </source>
</evidence>
<dbReference type="RefSeq" id="WP_118111754.1">
    <property type="nucleotide sequence ID" value="NZ_CAKZTK010000053.1"/>
</dbReference>
<feature type="binding site" evidence="15">
    <location>
        <begin position="34"/>
        <end position="38"/>
    </location>
    <ligand>
        <name>GTP</name>
        <dbReference type="ChEBI" id="CHEBI:37565"/>
        <label>1</label>
    </ligand>
</feature>
<accession>A0A3R5Y1Y1</accession>
<reference evidence="19 20" key="1">
    <citation type="submission" date="2018-08" db="EMBL/GenBank/DDBJ databases">
        <title>A genome reference for cultivated species of the human gut microbiota.</title>
        <authorList>
            <person name="Zou Y."/>
            <person name="Xue W."/>
            <person name="Luo G."/>
        </authorList>
    </citation>
    <scope>NUCLEOTIDE SEQUENCE [LARGE SCALE GENOMIC DNA]</scope>
    <source>
        <strain evidence="19 20">AF28-15</strain>
    </source>
</reference>
<keyword evidence="3 17" id="KW-0813">Transport</keyword>
<dbReference type="AlphaFoldDB" id="A0A3R5Y1Y1"/>
<proteinExistence type="inferred from homology"/>
<feature type="transmembrane region" description="Helical" evidence="17">
    <location>
        <begin position="617"/>
        <end position="636"/>
    </location>
</feature>
<feature type="binding site" evidence="16">
    <location>
        <position position="21"/>
    </location>
    <ligand>
        <name>Mg(2+)</name>
        <dbReference type="ChEBI" id="CHEBI:18420"/>
        <label>2</label>
    </ligand>
</feature>
<feature type="transmembrane region" description="Helical" evidence="17">
    <location>
        <begin position="575"/>
        <end position="597"/>
    </location>
</feature>
<evidence type="ECO:0000256" key="17">
    <source>
        <dbReference type="RuleBase" id="RU362098"/>
    </source>
</evidence>
<dbReference type="InterPro" id="IPR041069">
    <property type="entry name" value="FeoB_Cyto"/>
</dbReference>
<evidence type="ECO:0000256" key="1">
    <source>
        <dbReference type="ARBA" id="ARBA00003926"/>
    </source>
</evidence>
<comment type="subcellular location">
    <subcellularLocation>
        <location evidence="2">Cell inner membrane</location>
        <topology evidence="2">Multi-pass membrane protein</topology>
    </subcellularLocation>
    <subcellularLocation>
        <location evidence="17">Cell membrane</location>
        <topology evidence="17">Multi-pass membrane protein</topology>
    </subcellularLocation>
</comment>
<keyword evidence="16" id="KW-0479">Metal-binding</keyword>
<dbReference type="GO" id="GO:0015093">
    <property type="term" value="F:ferrous iron transmembrane transporter activity"/>
    <property type="evidence" value="ECO:0007669"/>
    <property type="project" value="UniProtKB-UniRule"/>
</dbReference>
<dbReference type="InterPro" id="IPR011640">
    <property type="entry name" value="Fe2_transport_prot_B_C"/>
</dbReference>
<keyword evidence="4" id="KW-1003">Cell membrane</keyword>
<protein>
    <recommendedName>
        <fullName evidence="14 17">Ferrous iron transport protein B</fullName>
    </recommendedName>
</protein>
<feature type="transmembrane region" description="Helical" evidence="17">
    <location>
        <begin position="419"/>
        <end position="443"/>
    </location>
</feature>
<feature type="binding site" evidence="15">
    <location>
        <begin position="9"/>
        <end position="16"/>
    </location>
    <ligand>
        <name>GTP</name>
        <dbReference type="ChEBI" id="CHEBI:37565"/>
        <label>1</label>
    </ligand>
</feature>
<keyword evidence="9 17" id="KW-1133">Transmembrane helix</keyword>
<keyword evidence="5 17" id="KW-0410">Iron transport</keyword>
<feature type="binding site" evidence="16">
    <location>
        <position position="24"/>
    </location>
    <ligand>
        <name>Mg(2+)</name>
        <dbReference type="ChEBI" id="CHEBI:18420"/>
        <label>2</label>
    </ligand>
</feature>
<evidence type="ECO:0000256" key="5">
    <source>
        <dbReference type="ARBA" id="ARBA00022496"/>
    </source>
</evidence>
<evidence type="ECO:0000256" key="3">
    <source>
        <dbReference type="ARBA" id="ARBA00022448"/>
    </source>
</evidence>
<evidence type="ECO:0000256" key="11">
    <source>
        <dbReference type="ARBA" id="ARBA00023065"/>
    </source>
</evidence>
<evidence type="ECO:0000256" key="10">
    <source>
        <dbReference type="ARBA" id="ARBA00023004"/>
    </source>
</evidence>
<feature type="transmembrane region" description="Helical" evidence="17">
    <location>
        <begin position="277"/>
        <end position="302"/>
    </location>
</feature>
<evidence type="ECO:0000256" key="12">
    <source>
        <dbReference type="ARBA" id="ARBA00023134"/>
    </source>
</evidence>
<dbReference type="InterPro" id="IPR050860">
    <property type="entry name" value="FeoB_GTPase"/>
</dbReference>
<dbReference type="Proteomes" id="UP000283738">
    <property type="component" value="Unassembled WGS sequence"/>
</dbReference>
<dbReference type="InterPro" id="IPR005225">
    <property type="entry name" value="Small_GTP-bd"/>
</dbReference>
<evidence type="ECO:0000313" key="20">
    <source>
        <dbReference type="Proteomes" id="UP000283738"/>
    </source>
</evidence>
<dbReference type="Pfam" id="PF02421">
    <property type="entry name" value="FeoB_N"/>
    <property type="match status" value="1"/>
</dbReference>
<feature type="binding site" evidence="16">
    <location>
        <position position="20"/>
    </location>
    <ligand>
        <name>Mg(2+)</name>
        <dbReference type="ChEBI" id="CHEBI:18420"/>
        <label>2</label>
    </ligand>
</feature>
<dbReference type="NCBIfam" id="TIGR00231">
    <property type="entry name" value="small_GTP"/>
    <property type="match status" value="1"/>
</dbReference>
<feature type="transmembrane region" description="Helical" evidence="17">
    <location>
        <begin position="677"/>
        <end position="698"/>
    </location>
</feature>
<keyword evidence="8 15" id="KW-0547">Nucleotide-binding</keyword>
<name>A0A3R5Y1Y1_9FIRM</name>
<feature type="binding site" evidence="16">
    <location>
        <position position="23"/>
    </location>
    <ligand>
        <name>Mg(2+)</name>
        <dbReference type="ChEBI" id="CHEBI:18420"/>
        <label>2</label>
    </ligand>
</feature>
<feature type="domain" description="FeoB-type G" evidence="18">
    <location>
        <begin position="2"/>
        <end position="163"/>
    </location>
</feature>
<evidence type="ECO:0000256" key="4">
    <source>
        <dbReference type="ARBA" id="ARBA00022475"/>
    </source>
</evidence>
<evidence type="ECO:0000256" key="15">
    <source>
        <dbReference type="PIRSR" id="PIRSR603373-1"/>
    </source>
</evidence>
<dbReference type="Pfam" id="PF07664">
    <property type="entry name" value="FeoB_C"/>
    <property type="match status" value="1"/>
</dbReference>
<dbReference type="InterPro" id="IPR003373">
    <property type="entry name" value="Fe2_transport_prot-B"/>
</dbReference>
<evidence type="ECO:0000256" key="14">
    <source>
        <dbReference type="NCBIfam" id="TIGR00437"/>
    </source>
</evidence>
<dbReference type="GO" id="GO:0046872">
    <property type="term" value="F:metal ion binding"/>
    <property type="evidence" value="ECO:0007669"/>
    <property type="project" value="UniProtKB-KW"/>
</dbReference>
<keyword evidence="10 17" id="KW-0408">Iron</keyword>
<keyword evidence="12 15" id="KW-0342">GTP-binding</keyword>
<organism evidence="19 20">
    <name type="scientific">Roseburia inulinivorans</name>
    <dbReference type="NCBI Taxonomy" id="360807"/>
    <lineage>
        <taxon>Bacteria</taxon>
        <taxon>Bacillati</taxon>
        <taxon>Bacillota</taxon>
        <taxon>Clostridia</taxon>
        <taxon>Lachnospirales</taxon>
        <taxon>Lachnospiraceae</taxon>
        <taxon>Roseburia</taxon>
    </lineage>
</organism>
<evidence type="ECO:0000256" key="16">
    <source>
        <dbReference type="PIRSR" id="PIRSR603373-2"/>
    </source>
</evidence>
<dbReference type="Pfam" id="PF07670">
    <property type="entry name" value="Gate"/>
    <property type="match status" value="2"/>
</dbReference>
<evidence type="ECO:0000256" key="9">
    <source>
        <dbReference type="ARBA" id="ARBA00022989"/>
    </source>
</evidence>
<comment type="caution">
    <text evidence="19">The sequence shown here is derived from an EMBL/GenBank/DDBJ whole genome shotgun (WGS) entry which is preliminary data.</text>
</comment>
<feature type="transmembrane region" description="Helical" evidence="17">
    <location>
        <begin position="648"/>
        <end position="671"/>
    </location>
</feature>
<evidence type="ECO:0000256" key="8">
    <source>
        <dbReference type="ARBA" id="ARBA00022741"/>
    </source>
</evidence>
<dbReference type="NCBIfam" id="TIGR00437">
    <property type="entry name" value="feoB"/>
    <property type="match status" value="1"/>
</dbReference>
<keyword evidence="13 17" id="KW-0472">Membrane</keyword>
<comment type="function">
    <text evidence="1 17">Probable transporter of a GTP-driven Fe(2+) uptake system.</text>
</comment>
<evidence type="ECO:0000313" key="19">
    <source>
        <dbReference type="EMBL" id="RGQ46117.1"/>
    </source>
</evidence>
<feature type="transmembrane region" description="Helical" evidence="17">
    <location>
        <begin position="508"/>
        <end position="526"/>
    </location>
</feature>
<comment type="similarity">
    <text evidence="17">Belongs to the TRAFAC class TrmE-Era-EngA-EngB-Septin-like GTPase superfamily. FeoB GTPase (TC 9.A.8) family.</text>
</comment>
<dbReference type="GO" id="GO:0005886">
    <property type="term" value="C:plasma membrane"/>
    <property type="evidence" value="ECO:0007669"/>
    <property type="project" value="UniProtKB-SubCell"/>
</dbReference>
<dbReference type="SUPFAM" id="SSF52540">
    <property type="entry name" value="P-loop containing nucleoside triphosphate hydrolases"/>
    <property type="match status" value="1"/>
</dbReference>
<dbReference type="InterPro" id="IPR030389">
    <property type="entry name" value="G_FEOB_dom"/>
</dbReference>
<evidence type="ECO:0000256" key="2">
    <source>
        <dbReference type="ARBA" id="ARBA00004429"/>
    </source>
</evidence>
<sequence>MAVKIALAGNPNCGKTTLFNALTGSNQFVGNWPGVTVEKKEGKLKGHKDVVIMDLPGIYSLSPYTLEEVVARNYLIAERPDAILNIVDGTNIERNLYLSTQLMELGIPVIMAVNMMDVVEKSGEKIHTDKLSQKLGCEVVQISALKGTGIKEAAEKAVKLAESRKAAVVAHEFSKDAEDIISAVEAKITGMPEEQKRFFAIKLLEKDDKIQEMMSTVPDVSAQIKEMEDKFDDDTESVITNERYVYISSIIGECVTKNTKEKLTTSDKIDRIVTNRWAALPIFAVVMTIVYLVSVTTVGAFVTDWTNDVLFGEIIPPAIESGLNAIGCADWLQGLILDGIVAGVGAVLGFVPQMLVLFIFLAFLESCGYMARVAFIMDRIFRKFGLSGKSFIPMLIGSGCGVPGVMASRTIENDRDRKMTIMTTTFIPCGAKLPIIAMIAGAFFNNSGWVATSAYFVGIAAIICSGIILKKTKMFAGDPAPFVMELPAYHWPTVSNVLRSMWERGWSFIKKAGTIILLSTIVLWFLMSFGWESGSFGMVEELNNSILASIGSAIAWIFAPLGWTQAGEGWKMAVAAVTGLIAKENVVATFGMLYGFAEVAEDGAEIWGNLAAAMTPIAAYGFLVFNLLCAPCFAAMGAIKREMNNAKWFWFAIGYQCGLAYVVSLCIYQIGTLITTGAFGIGTVVAFLLVIGFLYLLFRPYKESNSLNVNTKKVVSAK</sequence>
<evidence type="ECO:0000256" key="13">
    <source>
        <dbReference type="ARBA" id="ARBA00023136"/>
    </source>
</evidence>
<dbReference type="InterPro" id="IPR027417">
    <property type="entry name" value="P-loop_NTPase"/>
</dbReference>
<keyword evidence="6" id="KW-0997">Cell inner membrane</keyword>
<evidence type="ECO:0000259" key="18">
    <source>
        <dbReference type="PROSITE" id="PS51711"/>
    </source>
</evidence>
<keyword evidence="11" id="KW-0406">Ion transport</keyword>
<dbReference type="PROSITE" id="PS51711">
    <property type="entry name" value="G_FEOB"/>
    <property type="match status" value="1"/>
</dbReference>
<feature type="transmembrane region" description="Helical" evidence="17">
    <location>
        <begin position="546"/>
        <end position="563"/>
    </location>
</feature>
<dbReference type="PANTHER" id="PTHR43185">
    <property type="entry name" value="FERROUS IRON TRANSPORT PROTEIN B"/>
    <property type="match status" value="1"/>
</dbReference>
<keyword evidence="16" id="KW-0460">Magnesium</keyword>
<dbReference type="Gene3D" id="3.40.50.300">
    <property type="entry name" value="P-loop containing nucleotide triphosphate hydrolases"/>
    <property type="match status" value="1"/>
</dbReference>
<keyword evidence="7 17" id="KW-0812">Transmembrane</keyword>
<dbReference type="CDD" id="cd01879">
    <property type="entry name" value="FeoB"/>
    <property type="match status" value="1"/>
</dbReference>
<feature type="transmembrane region" description="Helical" evidence="17">
    <location>
        <begin position="449"/>
        <end position="469"/>
    </location>
</feature>
<dbReference type="Pfam" id="PF17910">
    <property type="entry name" value="FeoB_Cyto"/>
    <property type="match status" value="1"/>
</dbReference>
<dbReference type="InterPro" id="IPR011642">
    <property type="entry name" value="Gate_dom"/>
</dbReference>
<feature type="binding site" evidence="15">
    <location>
        <begin position="54"/>
        <end position="57"/>
    </location>
    <ligand>
        <name>GTP</name>
        <dbReference type="ChEBI" id="CHEBI:37565"/>
        <label>1</label>
    </ligand>
</feature>
<dbReference type="PANTHER" id="PTHR43185:SF1">
    <property type="entry name" value="FE(2+) TRANSPORTER FEOB"/>
    <property type="match status" value="1"/>
</dbReference>
<dbReference type="FunFam" id="3.40.50.300:FF:000426">
    <property type="entry name" value="Ferrous iron transport protein B"/>
    <property type="match status" value="1"/>
</dbReference>
<evidence type="ECO:0000256" key="7">
    <source>
        <dbReference type="ARBA" id="ARBA00022692"/>
    </source>
</evidence>